<dbReference type="Pfam" id="PF13409">
    <property type="entry name" value="GST_N_2"/>
    <property type="match status" value="1"/>
</dbReference>
<reference evidence="2 3" key="1">
    <citation type="journal article" date="2020" name="ISME J.">
        <title>Uncovering the hidden diversity of litter-decomposition mechanisms in mushroom-forming fungi.</title>
        <authorList>
            <person name="Floudas D."/>
            <person name="Bentzer J."/>
            <person name="Ahren D."/>
            <person name="Johansson T."/>
            <person name="Persson P."/>
            <person name="Tunlid A."/>
        </authorList>
    </citation>
    <scope>NUCLEOTIDE SEQUENCE [LARGE SCALE GENOMIC DNA]</scope>
    <source>
        <strain evidence="2 3">CBS 101986</strain>
    </source>
</reference>
<dbReference type="PROSITE" id="PS50404">
    <property type="entry name" value="GST_NTER"/>
    <property type="match status" value="1"/>
</dbReference>
<dbReference type="InterPro" id="IPR004045">
    <property type="entry name" value="Glutathione_S-Trfase_N"/>
</dbReference>
<dbReference type="Proteomes" id="UP000567179">
    <property type="component" value="Unassembled WGS sequence"/>
</dbReference>
<evidence type="ECO:0000313" key="2">
    <source>
        <dbReference type="EMBL" id="KAF5317733.1"/>
    </source>
</evidence>
<dbReference type="InterPro" id="IPR036249">
    <property type="entry name" value="Thioredoxin-like_sf"/>
</dbReference>
<feature type="domain" description="GST N-terminal" evidence="1">
    <location>
        <begin position="7"/>
        <end position="98"/>
    </location>
</feature>
<comment type="caution">
    <text evidence="2">The sequence shown here is derived from an EMBL/GenBank/DDBJ whole genome shotgun (WGS) entry which is preliminary data.</text>
</comment>
<dbReference type="Pfam" id="PF22041">
    <property type="entry name" value="GST_C_7"/>
    <property type="match status" value="1"/>
</dbReference>
<gene>
    <name evidence="2" type="ORF">D9619_012624</name>
</gene>
<dbReference type="Gene3D" id="3.40.30.10">
    <property type="entry name" value="Glutaredoxin"/>
    <property type="match status" value="1"/>
</dbReference>
<organism evidence="2 3">
    <name type="scientific">Psilocybe cf. subviscida</name>
    <dbReference type="NCBI Taxonomy" id="2480587"/>
    <lineage>
        <taxon>Eukaryota</taxon>
        <taxon>Fungi</taxon>
        <taxon>Dikarya</taxon>
        <taxon>Basidiomycota</taxon>
        <taxon>Agaricomycotina</taxon>
        <taxon>Agaricomycetes</taxon>
        <taxon>Agaricomycetidae</taxon>
        <taxon>Agaricales</taxon>
        <taxon>Agaricineae</taxon>
        <taxon>Strophariaceae</taxon>
        <taxon>Psilocybe</taxon>
    </lineage>
</organism>
<name>A0A8H5B730_9AGAR</name>
<sequence length="246" mass="27333">MAITLYDIATRSNEAVSTNTMRTSLCLRFKGLDFKTEWIELPDIERFSIEKGIAPTTTKPDGSPFYTLPAIYDPSTGTKLADSWKIALYLDKTYPDTPRLVPEGTAALQRAFTDSVEGIFAPGALFTLQGVHKNISPGGVARYERNILERAGKPLEEVIPRGDEAASGWAKYQESLGKLDAWYATSDGPFLTGATPVWADLIVGAMFVGQRRLLGKEHDARWEDVAGWHNGRWGKIVELLEERRII</sequence>
<evidence type="ECO:0000259" key="1">
    <source>
        <dbReference type="PROSITE" id="PS50404"/>
    </source>
</evidence>
<dbReference type="InterPro" id="IPR054416">
    <property type="entry name" value="GST_UstS-like_C"/>
</dbReference>
<dbReference type="EMBL" id="JAACJJ010000032">
    <property type="protein sequence ID" value="KAF5317733.1"/>
    <property type="molecule type" value="Genomic_DNA"/>
</dbReference>
<dbReference type="AlphaFoldDB" id="A0A8H5B730"/>
<proteinExistence type="predicted"/>
<protein>
    <recommendedName>
        <fullName evidence="1">GST N-terminal domain-containing protein</fullName>
    </recommendedName>
</protein>
<dbReference type="OrthoDB" id="4951845at2759"/>
<dbReference type="Gene3D" id="1.20.1050.10">
    <property type="match status" value="1"/>
</dbReference>
<accession>A0A8H5B730</accession>
<keyword evidence="3" id="KW-1185">Reference proteome</keyword>
<dbReference type="SUPFAM" id="SSF52833">
    <property type="entry name" value="Thioredoxin-like"/>
    <property type="match status" value="1"/>
</dbReference>
<evidence type="ECO:0000313" key="3">
    <source>
        <dbReference type="Proteomes" id="UP000567179"/>
    </source>
</evidence>